<evidence type="ECO:0008006" key="4">
    <source>
        <dbReference type="Google" id="ProtNLM"/>
    </source>
</evidence>
<reference evidence="2" key="1">
    <citation type="journal article" date="2020" name="Stud. Mycol.">
        <title>101 Dothideomycetes genomes: a test case for predicting lifestyles and emergence of pathogens.</title>
        <authorList>
            <person name="Haridas S."/>
            <person name="Albert R."/>
            <person name="Binder M."/>
            <person name="Bloem J."/>
            <person name="Labutti K."/>
            <person name="Salamov A."/>
            <person name="Andreopoulos B."/>
            <person name="Baker S."/>
            <person name="Barry K."/>
            <person name="Bills G."/>
            <person name="Bluhm B."/>
            <person name="Cannon C."/>
            <person name="Castanera R."/>
            <person name="Culley D."/>
            <person name="Daum C."/>
            <person name="Ezra D."/>
            <person name="Gonzalez J."/>
            <person name="Henrissat B."/>
            <person name="Kuo A."/>
            <person name="Liang C."/>
            <person name="Lipzen A."/>
            <person name="Lutzoni F."/>
            <person name="Magnuson J."/>
            <person name="Mondo S."/>
            <person name="Nolan M."/>
            <person name="Ohm R."/>
            <person name="Pangilinan J."/>
            <person name="Park H.-J."/>
            <person name="Ramirez L."/>
            <person name="Alfaro M."/>
            <person name="Sun H."/>
            <person name="Tritt A."/>
            <person name="Yoshinaga Y."/>
            <person name="Zwiers L.-H."/>
            <person name="Turgeon B."/>
            <person name="Goodwin S."/>
            <person name="Spatafora J."/>
            <person name="Crous P."/>
            <person name="Grigoriev I."/>
        </authorList>
    </citation>
    <scope>NUCLEOTIDE SEQUENCE</scope>
    <source>
        <strain evidence="2">CBS 101060</strain>
    </source>
</reference>
<dbReference type="EMBL" id="MU006094">
    <property type="protein sequence ID" value="KAF2839818.1"/>
    <property type="molecule type" value="Genomic_DNA"/>
</dbReference>
<protein>
    <recommendedName>
        <fullName evidence="4">DUF2461 domain-containing protein</fullName>
    </recommendedName>
</protein>
<dbReference type="PANTHER" id="PTHR36452:SF1">
    <property type="entry name" value="DUF2461 DOMAIN-CONTAINING PROTEIN"/>
    <property type="match status" value="1"/>
</dbReference>
<proteinExistence type="predicted"/>
<dbReference type="AlphaFoldDB" id="A0A9P4VQG6"/>
<dbReference type="InterPro" id="IPR012808">
    <property type="entry name" value="CHP02453"/>
</dbReference>
<dbReference type="Pfam" id="PF09365">
    <property type="entry name" value="DUF2461"/>
    <property type="match status" value="1"/>
</dbReference>
<gene>
    <name evidence="2" type="ORF">M501DRAFT_917038</name>
</gene>
<accession>A0A9P4VQG6</accession>
<feature type="region of interest" description="Disordered" evidence="1">
    <location>
        <begin position="1"/>
        <end position="85"/>
    </location>
</feature>
<name>A0A9P4VQG6_9PEZI</name>
<evidence type="ECO:0000313" key="3">
    <source>
        <dbReference type="Proteomes" id="UP000799429"/>
    </source>
</evidence>
<dbReference type="NCBIfam" id="TIGR02453">
    <property type="entry name" value="TIGR02453 family protein"/>
    <property type="match status" value="1"/>
</dbReference>
<feature type="non-terminal residue" evidence="2">
    <location>
        <position position="357"/>
    </location>
</feature>
<feature type="non-terminal residue" evidence="2">
    <location>
        <position position="1"/>
    </location>
</feature>
<feature type="compositionally biased region" description="Basic residues" evidence="1">
    <location>
        <begin position="61"/>
        <end position="70"/>
    </location>
</feature>
<evidence type="ECO:0000313" key="2">
    <source>
        <dbReference type="EMBL" id="KAF2839818.1"/>
    </source>
</evidence>
<evidence type="ECO:0000256" key="1">
    <source>
        <dbReference type="SAM" id="MobiDB-lite"/>
    </source>
</evidence>
<sequence>ARATLTKSKYFEPASSEAESESVIENEESGYEDEDAAVEPSSEESEVEDDTAFSTEEDTKPKKKAGRRTLKSQSSSVGLQKRGKGSELLREGADIGLLPGTQVIIDKPKARPAGGTPYSDDTIHPNTMLFLGDLAKNNQREWLKTHDLDYRQSLQDFQSFLESMTQKLIEVDETIPELPVKDIIFRIYRDVRFSKDQTPYKGYYQRTDLGTGPYAAYYLQIKPNGSYVGGGLWQPESQPLAALRMNINQDSSQIKSVLINSQLRKEFLGGISNDETKAVKAFAGQNAENALKSRPQGYDADHKDIELLRLRSFTIGRKLGDDEVLGAKGFARMAHLLSCLVPFITYLNSVVMPDQED</sequence>
<dbReference type="OrthoDB" id="2537769at2759"/>
<keyword evidence="3" id="KW-1185">Reference proteome</keyword>
<comment type="caution">
    <text evidence="2">The sequence shown here is derived from an EMBL/GenBank/DDBJ whole genome shotgun (WGS) entry which is preliminary data.</text>
</comment>
<organism evidence="2 3">
    <name type="scientific">Patellaria atrata CBS 101060</name>
    <dbReference type="NCBI Taxonomy" id="1346257"/>
    <lineage>
        <taxon>Eukaryota</taxon>
        <taxon>Fungi</taxon>
        <taxon>Dikarya</taxon>
        <taxon>Ascomycota</taxon>
        <taxon>Pezizomycotina</taxon>
        <taxon>Dothideomycetes</taxon>
        <taxon>Dothideomycetes incertae sedis</taxon>
        <taxon>Patellariales</taxon>
        <taxon>Patellariaceae</taxon>
        <taxon>Patellaria</taxon>
    </lineage>
</organism>
<feature type="compositionally biased region" description="Acidic residues" evidence="1">
    <location>
        <begin position="18"/>
        <end position="51"/>
    </location>
</feature>
<dbReference type="PANTHER" id="PTHR36452">
    <property type="entry name" value="CHROMOSOME 12, WHOLE GENOME SHOTGUN SEQUENCE"/>
    <property type="match status" value="1"/>
</dbReference>
<dbReference type="Proteomes" id="UP000799429">
    <property type="component" value="Unassembled WGS sequence"/>
</dbReference>